<evidence type="ECO:0000313" key="1">
    <source>
        <dbReference type="EMBL" id="MBX19893.1"/>
    </source>
</evidence>
<organism evidence="1">
    <name type="scientific">Rhizophora mucronata</name>
    <name type="common">Asiatic mangrove</name>
    <dbReference type="NCBI Taxonomy" id="61149"/>
    <lineage>
        <taxon>Eukaryota</taxon>
        <taxon>Viridiplantae</taxon>
        <taxon>Streptophyta</taxon>
        <taxon>Embryophyta</taxon>
        <taxon>Tracheophyta</taxon>
        <taxon>Spermatophyta</taxon>
        <taxon>Magnoliopsida</taxon>
        <taxon>eudicotyledons</taxon>
        <taxon>Gunneridae</taxon>
        <taxon>Pentapetalae</taxon>
        <taxon>rosids</taxon>
        <taxon>fabids</taxon>
        <taxon>Malpighiales</taxon>
        <taxon>Rhizophoraceae</taxon>
        <taxon>Rhizophora</taxon>
    </lineage>
</organism>
<proteinExistence type="predicted"/>
<accession>A0A2P2LPK6</accession>
<name>A0A2P2LPK6_RHIMU</name>
<sequence>MLAGRHRKAAKGGNFSRILANEEIPFLSTIWSTILNWILVVFHR</sequence>
<protein>
    <submittedName>
        <fullName evidence="1">Vacuolar cation/proton exchanger</fullName>
    </submittedName>
</protein>
<dbReference type="AlphaFoldDB" id="A0A2P2LPK6"/>
<dbReference type="EMBL" id="GGEC01039409">
    <property type="protein sequence ID" value="MBX19893.1"/>
    <property type="molecule type" value="Transcribed_RNA"/>
</dbReference>
<reference evidence="1" key="1">
    <citation type="submission" date="2018-02" db="EMBL/GenBank/DDBJ databases">
        <title>Rhizophora mucronata_Transcriptome.</title>
        <authorList>
            <person name="Meera S.P."/>
            <person name="Sreeshan A."/>
            <person name="Augustine A."/>
        </authorList>
    </citation>
    <scope>NUCLEOTIDE SEQUENCE</scope>
    <source>
        <tissue evidence="1">Leaf</tissue>
    </source>
</reference>